<dbReference type="InterPro" id="IPR013750">
    <property type="entry name" value="GHMP_kinase_C_dom"/>
</dbReference>
<evidence type="ECO:0000259" key="12">
    <source>
        <dbReference type="Pfam" id="PF10509"/>
    </source>
</evidence>
<keyword evidence="7" id="KW-0299">Galactose metabolism</keyword>
<name>A0A9D1P4K6_9FIRM</name>
<reference evidence="13" key="1">
    <citation type="submission" date="2020-10" db="EMBL/GenBank/DDBJ databases">
        <authorList>
            <person name="Gilroy R."/>
        </authorList>
    </citation>
    <scope>NUCLEOTIDE SEQUENCE</scope>
    <source>
        <strain evidence="13">CHK183-6373</strain>
    </source>
</reference>
<dbReference type="PRINTS" id="PR00959">
    <property type="entry name" value="MEVGALKINASE"/>
</dbReference>
<reference evidence="13" key="2">
    <citation type="journal article" date="2021" name="PeerJ">
        <title>Extensive microbial diversity within the chicken gut microbiome revealed by metagenomics and culture.</title>
        <authorList>
            <person name="Gilroy R."/>
            <person name="Ravi A."/>
            <person name="Getino M."/>
            <person name="Pursley I."/>
            <person name="Horton D.L."/>
            <person name="Alikhan N.F."/>
            <person name="Baker D."/>
            <person name="Gharbi K."/>
            <person name="Hall N."/>
            <person name="Watson M."/>
            <person name="Adriaenssens E.M."/>
            <person name="Foster-Nyarko E."/>
            <person name="Jarju S."/>
            <person name="Secka A."/>
            <person name="Antonio M."/>
            <person name="Oren A."/>
            <person name="Chaudhuri R.R."/>
            <person name="La Ragione R."/>
            <person name="Hildebrand F."/>
            <person name="Pallen M.J."/>
        </authorList>
    </citation>
    <scope>NUCLEOTIDE SEQUENCE</scope>
    <source>
        <strain evidence="13">CHK183-6373</strain>
    </source>
</reference>
<dbReference type="InterPro" id="IPR000705">
    <property type="entry name" value="Galactokinase"/>
</dbReference>
<dbReference type="InterPro" id="IPR019539">
    <property type="entry name" value="GalKase_N"/>
</dbReference>
<feature type="compositionally biased region" description="Basic and acidic residues" evidence="9">
    <location>
        <begin position="415"/>
        <end position="425"/>
    </location>
</feature>
<dbReference type="GO" id="GO:0006012">
    <property type="term" value="P:galactose metabolic process"/>
    <property type="evidence" value="ECO:0007669"/>
    <property type="project" value="UniProtKB-KW"/>
</dbReference>
<evidence type="ECO:0000256" key="1">
    <source>
        <dbReference type="ARBA" id="ARBA00022679"/>
    </source>
</evidence>
<dbReference type="InterPro" id="IPR006204">
    <property type="entry name" value="GHMP_kinase_N_dom"/>
</dbReference>
<dbReference type="GO" id="GO:0046872">
    <property type="term" value="F:metal ion binding"/>
    <property type="evidence" value="ECO:0007669"/>
    <property type="project" value="UniProtKB-KW"/>
</dbReference>
<dbReference type="Pfam" id="PF10509">
    <property type="entry name" value="GalKase_gal_bdg"/>
    <property type="match status" value="1"/>
</dbReference>
<evidence type="ECO:0000256" key="9">
    <source>
        <dbReference type="SAM" id="MobiDB-lite"/>
    </source>
</evidence>
<evidence type="ECO:0000259" key="10">
    <source>
        <dbReference type="Pfam" id="PF00288"/>
    </source>
</evidence>
<keyword evidence="4 13" id="KW-0418">Kinase</keyword>
<dbReference type="AlphaFoldDB" id="A0A9D1P4K6"/>
<dbReference type="PANTHER" id="PTHR10457:SF6">
    <property type="entry name" value="GALACTURONOKINASE"/>
    <property type="match status" value="1"/>
</dbReference>
<evidence type="ECO:0000256" key="2">
    <source>
        <dbReference type="ARBA" id="ARBA00022723"/>
    </source>
</evidence>
<dbReference type="Proteomes" id="UP000886884">
    <property type="component" value="Unassembled WGS sequence"/>
</dbReference>
<keyword evidence="3" id="KW-0547">Nucleotide-binding</keyword>
<feature type="domain" description="GHMP kinase C-terminal" evidence="11">
    <location>
        <begin position="287"/>
        <end position="367"/>
    </location>
</feature>
<dbReference type="GO" id="GO:0005524">
    <property type="term" value="F:ATP binding"/>
    <property type="evidence" value="ECO:0007669"/>
    <property type="project" value="UniProtKB-KW"/>
</dbReference>
<dbReference type="GO" id="GO:0004335">
    <property type="term" value="F:galactokinase activity"/>
    <property type="evidence" value="ECO:0007669"/>
    <property type="project" value="InterPro"/>
</dbReference>
<organism evidence="13 14">
    <name type="scientific">Candidatus Ornithocaccomicrobium faecavium</name>
    <dbReference type="NCBI Taxonomy" id="2840890"/>
    <lineage>
        <taxon>Bacteria</taxon>
        <taxon>Bacillati</taxon>
        <taxon>Bacillota</taxon>
        <taxon>Clostridia</taxon>
        <taxon>Candidatus Ornithocaccomicrobium</taxon>
    </lineage>
</organism>
<keyword evidence="2" id="KW-0479">Metal-binding</keyword>
<comment type="caution">
    <text evidence="13">The sequence shown here is derived from an EMBL/GenBank/DDBJ whole genome shotgun (WGS) entry which is preliminary data.</text>
</comment>
<dbReference type="EMBL" id="DVOT01000009">
    <property type="protein sequence ID" value="HIV26414.1"/>
    <property type="molecule type" value="Genomic_DNA"/>
</dbReference>
<evidence type="ECO:0000256" key="5">
    <source>
        <dbReference type="ARBA" id="ARBA00022840"/>
    </source>
</evidence>
<dbReference type="InterPro" id="IPR020568">
    <property type="entry name" value="Ribosomal_Su5_D2-typ_SF"/>
</dbReference>
<dbReference type="Pfam" id="PF08544">
    <property type="entry name" value="GHMP_kinases_C"/>
    <property type="match status" value="1"/>
</dbReference>
<keyword evidence="1" id="KW-0808">Transferase</keyword>
<dbReference type="Gene3D" id="3.30.230.10">
    <property type="match status" value="1"/>
</dbReference>
<dbReference type="GO" id="GO:0005829">
    <property type="term" value="C:cytosol"/>
    <property type="evidence" value="ECO:0007669"/>
    <property type="project" value="TreeGrafter"/>
</dbReference>
<feature type="region of interest" description="Disordered" evidence="9">
    <location>
        <begin position="384"/>
        <end position="425"/>
    </location>
</feature>
<dbReference type="SUPFAM" id="SSF55060">
    <property type="entry name" value="GHMP Kinase, C-terminal domain"/>
    <property type="match status" value="1"/>
</dbReference>
<dbReference type="Pfam" id="PF00288">
    <property type="entry name" value="GHMP_kinases_N"/>
    <property type="match status" value="1"/>
</dbReference>
<evidence type="ECO:0000256" key="7">
    <source>
        <dbReference type="ARBA" id="ARBA00023144"/>
    </source>
</evidence>
<evidence type="ECO:0000313" key="14">
    <source>
        <dbReference type="Proteomes" id="UP000886884"/>
    </source>
</evidence>
<keyword evidence="6" id="KW-0460">Magnesium</keyword>
<dbReference type="Gene3D" id="3.30.70.890">
    <property type="entry name" value="GHMP kinase, C-terminal domain"/>
    <property type="match status" value="1"/>
</dbReference>
<evidence type="ECO:0000256" key="8">
    <source>
        <dbReference type="ARBA" id="ARBA00023277"/>
    </source>
</evidence>
<protein>
    <submittedName>
        <fullName evidence="13">GHMP kinase</fullName>
    </submittedName>
</protein>
<evidence type="ECO:0000313" key="13">
    <source>
        <dbReference type="EMBL" id="HIV26414.1"/>
    </source>
</evidence>
<dbReference type="InterPro" id="IPR006206">
    <property type="entry name" value="Mevalonate/galactokinase"/>
</dbReference>
<sequence>MHSAECFERWYGRPAEATAFAPYRVCPIGAHVDHNLGRTTGFAIDKGIHLAYSAKPDGTVEVRSLQFSGCARWSVSSTPPTRQGDWADHLRGATIALGRRFALRAGLCAVVEGELPIGGLSSSSAVILAFLSALCAVNGIGLSGEEYVTIAQEAENQYVGVACGRLDQSCEVYGRKGQLLCMDFREGGFFCAPRPDGMKPFVIAVFFSGLERSLAGSGYNTRVDELRSAAYALKAYAGMEYAGFAQTNMRDVPDPIYHAHGWRLPESWRRRAEHWFSEMARVEESVEAWRKGDIEAFGRLCFASGRSSIENWQTGSPELIQLYEIMTRTEGIYGGRFSGAGFRGCCIALVDPALAERAAQNVAREYAKAFPQLAGKFSTHICHSADGINPSGPENSEIKGKEGSFMRTPNQSIDKVSEERGSNQK</sequence>
<proteinExistence type="predicted"/>
<dbReference type="InterPro" id="IPR036554">
    <property type="entry name" value="GHMP_kinase_C_sf"/>
</dbReference>
<dbReference type="FunFam" id="3.30.70.890:FF:000001">
    <property type="entry name" value="Galactokinase"/>
    <property type="match status" value="1"/>
</dbReference>
<feature type="domain" description="Galactokinase N-terminal" evidence="12">
    <location>
        <begin position="5"/>
        <end position="53"/>
    </location>
</feature>
<dbReference type="PIRSF" id="PIRSF000530">
    <property type="entry name" value="Galactokinase"/>
    <property type="match status" value="1"/>
</dbReference>
<evidence type="ECO:0000256" key="3">
    <source>
        <dbReference type="ARBA" id="ARBA00022741"/>
    </source>
</evidence>
<accession>A0A9D1P4K6</accession>
<dbReference type="SUPFAM" id="SSF54211">
    <property type="entry name" value="Ribosomal protein S5 domain 2-like"/>
    <property type="match status" value="1"/>
</dbReference>
<keyword evidence="8" id="KW-0119">Carbohydrate metabolism</keyword>
<dbReference type="PROSITE" id="PS00627">
    <property type="entry name" value="GHMP_KINASES_ATP"/>
    <property type="match status" value="1"/>
</dbReference>
<gene>
    <name evidence="13" type="ORF">IAA64_00465</name>
</gene>
<dbReference type="PRINTS" id="PR00473">
    <property type="entry name" value="GALCTOKINASE"/>
</dbReference>
<dbReference type="InterPro" id="IPR014721">
    <property type="entry name" value="Ribsml_uS5_D2-typ_fold_subgr"/>
</dbReference>
<dbReference type="PANTHER" id="PTHR10457">
    <property type="entry name" value="MEVALONATE KINASE/GALACTOKINASE"/>
    <property type="match status" value="1"/>
</dbReference>
<dbReference type="InterPro" id="IPR006203">
    <property type="entry name" value="GHMP_knse_ATP-bd_CS"/>
</dbReference>
<evidence type="ECO:0000256" key="6">
    <source>
        <dbReference type="ARBA" id="ARBA00022842"/>
    </source>
</evidence>
<feature type="domain" description="GHMP kinase N-terminal" evidence="10">
    <location>
        <begin position="96"/>
        <end position="174"/>
    </location>
</feature>
<evidence type="ECO:0000256" key="4">
    <source>
        <dbReference type="ARBA" id="ARBA00022777"/>
    </source>
</evidence>
<keyword evidence="5" id="KW-0067">ATP-binding</keyword>
<evidence type="ECO:0000259" key="11">
    <source>
        <dbReference type="Pfam" id="PF08544"/>
    </source>
</evidence>